<organism evidence="1 2">
    <name type="scientific">Polarella glacialis</name>
    <name type="common">Dinoflagellate</name>
    <dbReference type="NCBI Taxonomy" id="89957"/>
    <lineage>
        <taxon>Eukaryota</taxon>
        <taxon>Sar</taxon>
        <taxon>Alveolata</taxon>
        <taxon>Dinophyceae</taxon>
        <taxon>Suessiales</taxon>
        <taxon>Suessiaceae</taxon>
        <taxon>Polarella</taxon>
    </lineage>
</organism>
<evidence type="ECO:0000313" key="1">
    <source>
        <dbReference type="EMBL" id="CAE8676606.1"/>
    </source>
</evidence>
<feature type="non-terminal residue" evidence="1">
    <location>
        <position position="1"/>
    </location>
</feature>
<accession>A0A813JJG6</accession>
<gene>
    <name evidence="1" type="ORF">PGLA2088_LOCUS19958</name>
</gene>
<protein>
    <submittedName>
        <fullName evidence="1">Uncharacterized protein</fullName>
    </submittedName>
</protein>
<dbReference type="AlphaFoldDB" id="A0A813JJG6"/>
<evidence type="ECO:0000313" key="2">
    <source>
        <dbReference type="Proteomes" id="UP000626109"/>
    </source>
</evidence>
<name>A0A813JJG6_POLGL</name>
<proteinExistence type="predicted"/>
<feature type="non-terminal residue" evidence="1">
    <location>
        <position position="243"/>
    </location>
</feature>
<dbReference type="InterPro" id="IPR029056">
    <property type="entry name" value="Ribokinase-like"/>
</dbReference>
<dbReference type="Proteomes" id="UP000626109">
    <property type="component" value="Unassembled WGS sequence"/>
</dbReference>
<dbReference type="Gene3D" id="3.40.1190.20">
    <property type="match status" value="1"/>
</dbReference>
<sequence>VLGDDFLQLLGQAFPDSQGKENLSLVRREAGDVGIYHVWPSKQQIWFQRHRSVFGLMDPTWFDRAFWLNALAPIPGSSAPQVLHLTGITPLISVNTRAAWSSALETARSLKEDQGTGSEGRLIVTLDLNHRPALGSWPDLWRMVEPHIGTLDLLVFSIGDVIQVAGQFEAPFADAIKELKVKGPAGLAGGPALDACVREAIRSAQTLLGNGCSLAVTCKVRQPDPSNADGLPRQLRWSVVCLK</sequence>
<dbReference type="EMBL" id="CAJNNW010025271">
    <property type="protein sequence ID" value="CAE8676606.1"/>
    <property type="molecule type" value="Genomic_DNA"/>
</dbReference>
<reference evidence="1" key="1">
    <citation type="submission" date="2021-02" db="EMBL/GenBank/DDBJ databases">
        <authorList>
            <person name="Dougan E. K."/>
            <person name="Rhodes N."/>
            <person name="Thang M."/>
            <person name="Chan C."/>
        </authorList>
    </citation>
    <scope>NUCLEOTIDE SEQUENCE</scope>
</reference>
<dbReference type="SUPFAM" id="SSF53613">
    <property type="entry name" value="Ribokinase-like"/>
    <property type="match status" value="1"/>
</dbReference>
<comment type="caution">
    <text evidence="1">The sequence shown here is derived from an EMBL/GenBank/DDBJ whole genome shotgun (WGS) entry which is preliminary data.</text>
</comment>